<name>A0A2P5EDB9_TREOI</name>
<proteinExistence type="predicted"/>
<gene>
    <name evidence="1" type="ORF">TorRG33x02_206800</name>
</gene>
<comment type="caution">
    <text evidence="1">The sequence shown here is derived from an EMBL/GenBank/DDBJ whole genome shotgun (WGS) entry which is preliminary data.</text>
</comment>
<keyword evidence="2" id="KW-1185">Reference proteome</keyword>
<dbReference type="AlphaFoldDB" id="A0A2P5EDB9"/>
<evidence type="ECO:0000313" key="2">
    <source>
        <dbReference type="Proteomes" id="UP000237000"/>
    </source>
</evidence>
<organism evidence="1 2">
    <name type="scientific">Trema orientale</name>
    <name type="common">Charcoal tree</name>
    <name type="synonym">Celtis orientalis</name>
    <dbReference type="NCBI Taxonomy" id="63057"/>
    <lineage>
        <taxon>Eukaryota</taxon>
        <taxon>Viridiplantae</taxon>
        <taxon>Streptophyta</taxon>
        <taxon>Embryophyta</taxon>
        <taxon>Tracheophyta</taxon>
        <taxon>Spermatophyta</taxon>
        <taxon>Magnoliopsida</taxon>
        <taxon>eudicotyledons</taxon>
        <taxon>Gunneridae</taxon>
        <taxon>Pentapetalae</taxon>
        <taxon>rosids</taxon>
        <taxon>fabids</taxon>
        <taxon>Rosales</taxon>
        <taxon>Cannabaceae</taxon>
        <taxon>Trema</taxon>
    </lineage>
</organism>
<reference evidence="2" key="1">
    <citation type="submission" date="2016-06" db="EMBL/GenBank/DDBJ databases">
        <title>Parallel loss of symbiosis genes in relatives of nitrogen-fixing non-legume Parasponia.</title>
        <authorList>
            <person name="Van Velzen R."/>
            <person name="Holmer R."/>
            <person name="Bu F."/>
            <person name="Rutten L."/>
            <person name="Van Zeijl A."/>
            <person name="Liu W."/>
            <person name="Santuari L."/>
            <person name="Cao Q."/>
            <person name="Sharma T."/>
            <person name="Shen D."/>
            <person name="Roswanjaya Y."/>
            <person name="Wardhani T."/>
            <person name="Kalhor M.S."/>
            <person name="Jansen J."/>
            <person name="Van den Hoogen J."/>
            <person name="Gungor B."/>
            <person name="Hartog M."/>
            <person name="Hontelez J."/>
            <person name="Verver J."/>
            <person name="Yang W.-C."/>
            <person name="Schijlen E."/>
            <person name="Repin R."/>
            <person name="Schilthuizen M."/>
            <person name="Schranz E."/>
            <person name="Heidstra R."/>
            <person name="Miyata K."/>
            <person name="Fedorova E."/>
            <person name="Kohlen W."/>
            <person name="Bisseling T."/>
            <person name="Smit S."/>
            <person name="Geurts R."/>
        </authorList>
    </citation>
    <scope>NUCLEOTIDE SEQUENCE [LARGE SCALE GENOMIC DNA]</scope>
    <source>
        <strain evidence="2">cv. RG33-2</strain>
    </source>
</reference>
<sequence length="115" mass="13417">MYINICTYDFFLEKEAPLRAFELKLTFFYNEFLGLVKDNVQQRGQKFLTNPKKIIIEKSSIKVIFVEQINNCGTTNHIIEVVVHITGRKKNTHQSAVIATVKKWCSHLFIPPLKF</sequence>
<evidence type="ECO:0000313" key="1">
    <source>
        <dbReference type="EMBL" id="PON83525.1"/>
    </source>
</evidence>
<protein>
    <submittedName>
        <fullName evidence="1">Uncharacterized protein</fullName>
    </submittedName>
</protein>
<dbReference type="EMBL" id="JXTC01000177">
    <property type="protein sequence ID" value="PON83525.1"/>
    <property type="molecule type" value="Genomic_DNA"/>
</dbReference>
<accession>A0A2P5EDB9</accession>
<dbReference type="InParanoid" id="A0A2P5EDB9"/>
<dbReference type="Proteomes" id="UP000237000">
    <property type="component" value="Unassembled WGS sequence"/>
</dbReference>